<keyword evidence="3" id="KW-0611">Plant defense</keyword>
<gene>
    <name evidence="8" type="ORF">DCAF_LOCUS13355</name>
</gene>
<dbReference type="InterPro" id="IPR027417">
    <property type="entry name" value="P-loop_NTPase"/>
</dbReference>
<evidence type="ECO:0008006" key="10">
    <source>
        <dbReference type="Google" id="ProtNLM"/>
    </source>
</evidence>
<evidence type="ECO:0000259" key="7">
    <source>
        <dbReference type="Pfam" id="PF23598"/>
    </source>
</evidence>
<accession>A0AAV1RNL5</accession>
<dbReference type="Pfam" id="PF23559">
    <property type="entry name" value="WHD_DRP"/>
    <property type="match status" value="1"/>
</dbReference>
<evidence type="ECO:0000259" key="5">
    <source>
        <dbReference type="Pfam" id="PF18052"/>
    </source>
</evidence>
<dbReference type="InterPro" id="IPR042197">
    <property type="entry name" value="Apaf_helical"/>
</dbReference>
<evidence type="ECO:0000313" key="9">
    <source>
        <dbReference type="Proteomes" id="UP001314170"/>
    </source>
</evidence>
<dbReference type="SUPFAM" id="SSF52540">
    <property type="entry name" value="P-loop containing nucleoside triphosphate hydrolases"/>
    <property type="match status" value="1"/>
</dbReference>
<protein>
    <recommendedName>
        <fullName evidence="10">Disease resistance RPP13-like protein 4</fullName>
    </recommendedName>
</protein>
<dbReference type="PANTHER" id="PTHR23155:SF759">
    <property type="entry name" value="AAA+ ATPASE DOMAIN-CONTAINING PROTEIN"/>
    <property type="match status" value="1"/>
</dbReference>
<dbReference type="FunFam" id="1.10.10.10:FF:000322">
    <property type="entry name" value="Probable disease resistance protein At1g63360"/>
    <property type="match status" value="1"/>
</dbReference>
<evidence type="ECO:0000259" key="4">
    <source>
        <dbReference type="Pfam" id="PF00931"/>
    </source>
</evidence>
<dbReference type="EMBL" id="CAWUPB010001116">
    <property type="protein sequence ID" value="CAK7338310.1"/>
    <property type="molecule type" value="Genomic_DNA"/>
</dbReference>
<evidence type="ECO:0000259" key="6">
    <source>
        <dbReference type="Pfam" id="PF23559"/>
    </source>
</evidence>
<proteinExistence type="predicted"/>
<dbReference type="InterPro" id="IPR058922">
    <property type="entry name" value="WHD_DRP"/>
</dbReference>
<dbReference type="PANTHER" id="PTHR23155">
    <property type="entry name" value="DISEASE RESISTANCE PROTEIN RP"/>
    <property type="match status" value="1"/>
</dbReference>
<dbReference type="GO" id="GO:0098542">
    <property type="term" value="P:defense response to other organism"/>
    <property type="evidence" value="ECO:0007669"/>
    <property type="project" value="TreeGrafter"/>
</dbReference>
<dbReference type="FunFam" id="1.10.8.430:FF:000003">
    <property type="entry name" value="Probable disease resistance protein At5g66910"/>
    <property type="match status" value="1"/>
</dbReference>
<dbReference type="Pfam" id="PF18052">
    <property type="entry name" value="Rx_N"/>
    <property type="match status" value="1"/>
</dbReference>
<evidence type="ECO:0000256" key="3">
    <source>
        <dbReference type="ARBA" id="ARBA00022821"/>
    </source>
</evidence>
<feature type="domain" description="Disease resistance N-terminal" evidence="5">
    <location>
        <begin position="83"/>
        <end position="164"/>
    </location>
</feature>
<dbReference type="InterPro" id="IPR002182">
    <property type="entry name" value="NB-ARC"/>
</dbReference>
<dbReference type="SUPFAM" id="SSF52058">
    <property type="entry name" value="L domain-like"/>
    <property type="match status" value="1"/>
</dbReference>
<reference evidence="8 9" key="1">
    <citation type="submission" date="2024-01" db="EMBL/GenBank/DDBJ databases">
        <authorList>
            <person name="Waweru B."/>
        </authorList>
    </citation>
    <scope>NUCLEOTIDE SEQUENCE [LARGE SCALE GENOMIC DNA]</scope>
</reference>
<dbReference type="Proteomes" id="UP001314170">
    <property type="component" value="Unassembled WGS sequence"/>
</dbReference>
<dbReference type="InterPro" id="IPR055414">
    <property type="entry name" value="LRR_R13L4/SHOC2-like"/>
</dbReference>
<dbReference type="Gene3D" id="1.20.5.4130">
    <property type="match status" value="1"/>
</dbReference>
<dbReference type="GO" id="GO:0043531">
    <property type="term" value="F:ADP binding"/>
    <property type="evidence" value="ECO:0007669"/>
    <property type="project" value="InterPro"/>
</dbReference>
<sequence length="952" mass="109299">MIDTTICKSLLGNTTYFILISRIAFRKLIAIVLPFRIKVHTGLESQQEPRAALIEYVLSFPRFDDDKHDIEIQKVVNMAEAMIEALADRLVQVLKKRGECVLEFQSQFNDMKAQLDLMKSFLADACKLKRKEETVKTTLSMLRELVYDAEDILTDCLIRAEYRKDGFQYCINFTPRELLFQYQTGKKLKDINERIKKMQKILKAYFKTIGQQSIHDDRSSIGKRWTSPVYDESAIVGLIEDTKKIIGWILPENRMLHRVGIVGMGGLGKTTTAQKIFNSKQVVDRFEKRIWVSISQTVNEEEIMKTMLKQLGHDVNGLDMAQMLPKIKRLLENKNYLIVMDDVWSAEGWWDRMCAGLPKREGWSSCIIITTRIESVAIEMGVEKARIHQPRILNEDESWALFCKIAFSSNEEAKKHSELEEVGKDIVKKCCGLPLAVKTIGGLLRSKAQSTEVWRRICHNFHDALTAKESENSVMASLQLSYDELPIRLKQCLLCFSLYPEDSEIGAEQLVHWWVGEGFIEGRNAATSMELAFDYLSELISRCLVEVVQHRGYDGRVYSCRMHDLVRDLTIKIAREEAFCSFDEQGRQRPSARSRRLSFTNEADVKSINRKSRLRALLIMTSSPIQFNRNIVLFRIKSLRVLDFSQNKLENICIEDLLNWISSLERLSYLNLRGVSALKELPFSIGKLRNLQLLVLSGCNNLQKLPLSITALQKLILLDTGYCPIQYLPQGIGRLSNLQELSGFKLVGADNKDGCRLAELQNLLQLRVLRVNISEESEIAEEELTVLSHLKQLKVLSINTEGCEKEEIFQKLDRLLPPPYLEELHLRHYRGVLTPQWINPTSLCHLQYLCIENGDMKSTSPAFEGCSGTTWKVEGLCLKFLPRLHMEWEMVQRVMPRIRQTRNVEKMRDKFDDCKIEAGSSTASASNNLQKLRVLLVNVFLVFKISSTLCKS</sequence>
<dbReference type="FunFam" id="3.40.50.300:FF:001091">
    <property type="entry name" value="Probable disease resistance protein At1g61300"/>
    <property type="match status" value="1"/>
</dbReference>
<dbReference type="PROSITE" id="PS51450">
    <property type="entry name" value="LRR"/>
    <property type="match status" value="1"/>
</dbReference>
<dbReference type="InterPro" id="IPR032675">
    <property type="entry name" value="LRR_dom_sf"/>
</dbReference>
<dbReference type="InterPro" id="IPR036388">
    <property type="entry name" value="WH-like_DNA-bd_sf"/>
</dbReference>
<feature type="domain" description="NB-ARC" evidence="4">
    <location>
        <begin position="243"/>
        <end position="410"/>
    </location>
</feature>
<dbReference type="Gene3D" id="3.80.10.10">
    <property type="entry name" value="Ribonuclease Inhibitor"/>
    <property type="match status" value="1"/>
</dbReference>
<keyword evidence="2" id="KW-0547">Nucleotide-binding</keyword>
<dbReference type="InterPro" id="IPR001611">
    <property type="entry name" value="Leu-rich_rpt"/>
</dbReference>
<keyword evidence="1" id="KW-0677">Repeat</keyword>
<dbReference type="CDD" id="cd14798">
    <property type="entry name" value="RX-CC_like"/>
    <property type="match status" value="1"/>
</dbReference>
<dbReference type="InterPro" id="IPR038005">
    <property type="entry name" value="RX-like_CC"/>
</dbReference>
<dbReference type="PRINTS" id="PR00364">
    <property type="entry name" value="DISEASERSIST"/>
</dbReference>
<dbReference type="InterPro" id="IPR041118">
    <property type="entry name" value="Rx_N"/>
</dbReference>
<feature type="domain" description="Disease resistance protein winged helix" evidence="6">
    <location>
        <begin position="498"/>
        <end position="569"/>
    </location>
</feature>
<dbReference type="Pfam" id="PF23598">
    <property type="entry name" value="LRR_14"/>
    <property type="match status" value="1"/>
</dbReference>
<dbReference type="Gene3D" id="3.40.50.300">
    <property type="entry name" value="P-loop containing nucleotide triphosphate hydrolases"/>
    <property type="match status" value="1"/>
</dbReference>
<dbReference type="Gene3D" id="1.10.10.10">
    <property type="entry name" value="Winged helix-like DNA-binding domain superfamily/Winged helix DNA-binding domain"/>
    <property type="match status" value="1"/>
</dbReference>
<evidence type="ECO:0000256" key="2">
    <source>
        <dbReference type="ARBA" id="ARBA00022741"/>
    </source>
</evidence>
<comment type="caution">
    <text evidence="8">The sequence shown here is derived from an EMBL/GenBank/DDBJ whole genome shotgun (WGS) entry which is preliminary data.</text>
</comment>
<dbReference type="InterPro" id="IPR044974">
    <property type="entry name" value="Disease_R_plants"/>
</dbReference>
<name>A0AAV1RNL5_9ROSI</name>
<organism evidence="8 9">
    <name type="scientific">Dovyalis caffra</name>
    <dbReference type="NCBI Taxonomy" id="77055"/>
    <lineage>
        <taxon>Eukaryota</taxon>
        <taxon>Viridiplantae</taxon>
        <taxon>Streptophyta</taxon>
        <taxon>Embryophyta</taxon>
        <taxon>Tracheophyta</taxon>
        <taxon>Spermatophyta</taxon>
        <taxon>Magnoliopsida</taxon>
        <taxon>eudicotyledons</taxon>
        <taxon>Gunneridae</taxon>
        <taxon>Pentapetalae</taxon>
        <taxon>rosids</taxon>
        <taxon>fabids</taxon>
        <taxon>Malpighiales</taxon>
        <taxon>Salicaceae</taxon>
        <taxon>Flacourtieae</taxon>
        <taxon>Dovyalis</taxon>
    </lineage>
</organism>
<dbReference type="AlphaFoldDB" id="A0AAV1RNL5"/>
<dbReference type="Gene3D" id="1.10.8.430">
    <property type="entry name" value="Helical domain of apoptotic protease-activating factors"/>
    <property type="match status" value="1"/>
</dbReference>
<feature type="domain" description="Disease resistance R13L4/SHOC-2-like LRR" evidence="7">
    <location>
        <begin position="631"/>
        <end position="855"/>
    </location>
</feature>
<dbReference type="Pfam" id="PF00931">
    <property type="entry name" value="NB-ARC"/>
    <property type="match status" value="1"/>
</dbReference>
<evidence type="ECO:0000313" key="8">
    <source>
        <dbReference type="EMBL" id="CAK7338310.1"/>
    </source>
</evidence>
<evidence type="ECO:0000256" key="1">
    <source>
        <dbReference type="ARBA" id="ARBA00022737"/>
    </source>
</evidence>
<keyword evidence="9" id="KW-1185">Reference proteome</keyword>